<evidence type="ECO:0000313" key="4">
    <source>
        <dbReference type="Proteomes" id="UP001364224"/>
    </source>
</evidence>
<accession>A0ABU8B8A7</accession>
<keyword evidence="2" id="KW-0472">Membrane</keyword>
<evidence type="ECO:0000313" key="3">
    <source>
        <dbReference type="EMBL" id="MEH2554775.1"/>
    </source>
</evidence>
<feature type="compositionally biased region" description="Polar residues" evidence="1">
    <location>
        <begin position="70"/>
        <end position="82"/>
    </location>
</feature>
<name>A0ABU8B8A7_9BRAD</name>
<keyword evidence="4" id="KW-1185">Reference proteome</keyword>
<reference evidence="3 4" key="1">
    <citation type="submission" date="2024-02" db="EMBL/GenBank/DDBJ databases">
        <title>Adaptive strategies in a cosmopolitan and abundant soil bacterium.</title>
        <authorList>
            <person name="Carini P."/>
        </authorList>
    </citation>
    <scope>NUCLEOTIDE SEQUENCE [LARGE SCALE GENOMIC DNA]</scope>
    <source>
        <strain evidence="3 4">AZCC 1608</strain>
    </source>
</reference>
<evidence type="ECO:0000256" key="2">
    <source>
        <dbReference type="SAM" id="Phobius"/>
    </source>
</evidence>
<dbReference type="RefSeq" id="WP_334479610.1">
    <property type="nucleotide sequence ID" value="NZ_JAZHRV010000001.1"/>
</dbReference>
<protein>
    <submittedName>
        <fullName evidence="3">Uncharacterized protein</fullName>
    </submittedName>
</protein>
<feature type="region of interest" description="Disordered" evidence="1">
    <location>
        <begin position="70"/>
        <end position="145"/>
    </location>
</feature>
<proteinExistence type="predicted"/>
<feature type="compositionally biased region" description="Polar residues" evidence="1">
    <location>
        <begin position="103"/>
        <end position="119"/>
    </location>
</feature>
<keyword evidence="2" id="KW-0812">Transmembrane</keyword>
<dbReference type="EMBL" id="JAZHRV010000001">
    <property type="protein sequence ID" value="MEH2554775.1"/>
    <property type="molecule type" value="Genomic_DNA"/>
</dbReference>
<feature type="transmembrane region" description="Helical" evidence="2">
    <location>
        <begin position="49"/>
        <end position="67"/>
    </location>
</feature>
<sequence length="145" mass="15068">MAYQPNPNDPYRPGLSDEEIRHQARLNNLDNELQADPGLGEGPPSGAKVAMFAVAIAVVLGALFYGLNNTTVNQAGTSPENRTAQQTQPANPAAPPGMRDVTPRSNADPGTTTGAATNRPTPPSPPSTDMNKSTTPPADNAPAKQ</sequence>
<comment type="caution">
    <text evidence="3">The sequence shown here is derived from an EMBL/GenBank/DDBJ whole genome shotgun (WGS) entry which is preliminary data.</text>
</comment>
<keyword evidence="2" id="KW-1133">Transmembrane helix</keyword>
<organism evidence="3 4">
    <name type="scientific">Bradyrhizobium algeriense</name>
    <dbReference type="NCBI Taxonomy" id="634784"/>
    <lineage>
        <taxon>Bacteria</taxon>
        <taxon>Pseudomonadati</taxon>
        <taxon>Pseudomonadota</taxon>
        <taxon>Alphaproteobacteria</taxon>
        <taxon>Hyphomicrobiales</taxon>
        <taxon>Nitrobacteraceae</taxon>
        <taxon>Bradyrhizobium</taxon>
    </lineage>
</organism>
<dbReference type="Proteomes" id="UP001364224">
    <property type="component" value="Unassembled WGS sequence"/>
</dbReference>
<gene>
    <name evidence="3" type="ORF">V1286_002304</name>
</gene>
<evidence type="ECO:0000256" key="1">
    <source>
        <dbReference type="SAM" id="MobiDB-lite"/>
    </source>
</evidence>